<dbReference type="SUPFAM" id="SSF49899">
    <property type="entry name" value="Concanavalin A-like lectins/glucanases"/>
    <property type="match status" value="1"/>
</dbReference>
<reference evidence="8 9" key="1">
    <citation type="submission" date="2017-06" db="EMBL/GenBank/DDBJ databases">
        <title>Complete genome sequence of Paenibacillus donghaensis KCTC 13049T isolated from East Sea sediment, South Korea.</title>
        <authorList>
            <person name="Jung B.K."/>
            <person name="Hong S.-J."/>
            <person name="Shin J.-H."/>
        </authorList>
    </citation>
    <scope>NUCLEOTIDE SEQUENCE [LARGE SCALE GENOMIC DNA]</scope>
    <source>
        <strain evidence="8 9">KCTC 13049</strain>
    </source>
</reference>
<feature type="active site" description="Proton acceptor" evidence="4">
    <location>
        <position position="36"/>
    </location>
</feature>
<name>A0A2Z2KIS8_9BACL</name>
<evidence type="ECO:0000256" key="2">
    <source>
        <dbReference type="ARBA" id="ARBA00022801"/>
    </source>
</evidence>
<dbReference type="PANTHER" id="PTHR42812">
    <property type="entry name" value="BETA-XYLOSIDASE"/>
    <property type="match status" value="1"/>
</dbReference>
<dbReference type="OrthoDB" id="9801455at2"/>
<keyword evidence="9" id="KW-1185">Reference proteome</keyword>
<dbReference type="CDD" id="cd09001">
    <property type="entry name" value="GH43_FsAxh1-like"/>
    <property type="match status" value="1"/>
</dbReference>
<dbReference type="Pfam" id="PF04616">
    <property type="entry name" value="Glyco_hydro_43"/>
    <property type="match status" value="1"/>
</dbReference>
<dbReference type="AlphaFoldDB" id="A0A2Z2KIS8"/>
<protein>
    <submittedName>
        <fullName evidence="8">Glycoside hydrolase</fullName>
    </submittedName>
</protein>
<dbReference type="GO" id="GO:0005975">
    <property type="term" value="P:carbohydrate metabolic process"/>
    <property type="evidence" value="ECO:0007669"/>
    <property type="project" value="InterPro"/>
</dbReference>
<evidence type="ECO:0000256" key="4">
    <source>
        <dbReference type="PIRSR" id="PIRSR606710-1"/>
    </source>
</evidence>
<evidence type="ECO:0000259" key="7">
    <source>
        <dbReference type="Pfam" id="PF17851"/>
    </source>
</evidence>
<organism evidence="8 9">
    <name type="scientific">Paenibacillus donghaensis</name>
    <dbReference type="NCBI Taxonomy" id="414771"/>
    <lineage>
        <taxon>Bacteria</taxon>
        <taxon>Bacillati</taxon>
        <taxon>Bacillota</taxon>
        <taxon>Bacilli</taxon>
        <taxon>Bacillales</taxon>
        <taxon>Paenibacillaceae</taxon>
        <taxon>Paenibacillus</taxon>
    </lineage>
</organism>
<feature type="domain" description="Beta-xylosidase C-terminal Concanavalin A-like" evidence="7">
    <location>
        <begin position="328"/>
        <end position="519"/>
    </location>
</feature>
<keyword evidence="3 6" id="KW-0326">Glycosidase</keyword>
<evidence type="ECO:0000313" key="8">
    <source>
        <dbReference type="EMBL" id="ASA24055.1"/>
    </source>
</evidence>
<dbReference type="PANTHER" id="PTHR42812:SF12">
    <property type="entry name" value="BETA-XYLOSIDASE-RELATED"/>
    <property type="match status" value="1"/>
</dbReference>
<dbReference type="InterPro" id="IPR041542">
    <property type="entry name" value="GH43_C2"/>
</dbReference>
<evidence type="ECO:0000256" key="6">
    <source>
        <dbReference type="RuleBase" id="RU361187"/>
    </source>
</evidence>
<proteinExistence type="inferred from homology"/>
<feature type="site" description="Important for catalytic activity, responsible for pKa modulation of the active site Glu and correct orientation of both the proton donor and substrate" evidence="5">
    <location>
        <position position="143"/>
    </location>
</feature>
<dbReference type="Pfam" id="PF17851">
    <property type="entry name" value="GH43_C2"/>
    <property type="match status" value="1"/>
</dbReference>
<accession>A0A2Z2KIS8</accession>
<comment type="similarity">
    <text evidence="1 6">Belongs to the glycosyl hydrolase 43 family.</text>
</comment>
<evidence type="ECO:0000256" key="5">
    <source>
        <dbReference type="PIRSR" id="PIRSR606710-2"/>
    </source>
</evidence>
<dbReference type="GO" id="GO:0004553">
    <property type="term" value="F:hydrolase activity, hydrolyzing O-glycosyl compounds"/>
    <property type="evidence" value="ECO:0007669"/>
    <property type="project" value="InterPro"/>
</dbReference>
<feature type="active site" description="Proton donor" evidence="4">
    <location>
        <position position="201"/>
    </location>
</feature>
<dbReference type="Gene3D" id="2.60.120.200">
    <property type="match status" value="1"/>
</dbReference>
<sequence length="522" mass="58724">MSENTEQQPARTGAPWISDQGDGTYINPVLHADYSDPDVIRVNDDFYMTSSSFCHIPGLPILHSKDLVNWRLINHAIKQMPLPDYDRVQHGKGVWAPSIRYHDEKFWIFYGDPDVGIFMTTADHPAGEWTPLHLVHEGKGLIDACPLWDDDGQAYLIHAFAESRSGIRHKLRVCRMSPDGTRLLDEGEIVFNDPEGHPTMEGPKFYKRNGYYYIFAPAGGVAEGWQTVLRASFPFGPYEDRIALHQGDSPVNGPHQGGWVELINGESWFIHFQDKNAYGRIVHLQPVVWEDNWPLMGINQNAGIGEPVVCFQKPDVGAVYPIEIPATSDNFTEGRPGLQWQWQANPSPNWLLPTHEGTLRLCADRLPQHVTTFYDAPQLLLQKFPALSFRATVRLDIAGMLGGTEAGLIVFGYQHARLAAKVIAGTEERELIYTVGYQTEESVIWRTPMKGTIVDIYVNVREGAHCDFAYRMDGESFESVPAEIFEASVDRWVGAKFGLFAIAEVTEGGYADFKQFQVESNK</sequence>
<dbReference type="InterPro" id="IPR013320">
    <property type="entry name" value="ConA-like_dom_sf"/>
</dbReference>
<evidence type="ECO:0000313" key="9">
    <source>
        <dbReference type="Proteomes" id="UP000249890"/>
    </source>
</evidence>
<dbReference type="Proteomes" id="UP000249890">
    <property type="component" value="Chromosome"/>
</dbReference>
<dbReference type="EMBL" id="CP021780">
    <property type="protein sequence ID" value="ASA24055.1"/>
    <property type="molecule type" value="Genomic_DNA"/>
</dbReference>
<dbReference type="KEGG" id="pdh:B9T62_26705"/>
<gene>
    <name evidence="8" type="ORF">B9T62_26705</name>
</gene>
<evidence type="ECO:0000256" key="1">
    <source>
        <dbReference type="ARBA" id="ARBA00009865"/>
    </source>
</evidence>
<dbReference type="InterPro" id="IPR051795">
    <property type="entry name" value="Glycosyl_Hydrlase_43"/>
</dbReference>
<dbReference type="SUPFAM" id="SSF75005">
    <property type="entry name" value="Arabinanase/levansucrase/invertase"/>
    <property type="match status" value="1"/>
</dbReference>
<keyword evidence="2 6" id="KW-0378">Hydrolase</keyword>
<dbReference type="InterPro" id="IPR006710">
    <property type="entry name" value="Glyco_hydro_43"/>
</dbReference>
<dbReference type="InterPro" id="IPR023296">
    <property type="entry name" value="Glyco_hydro_beta-prop_sf"/>
</dbReference>
<dbReference type="RefSeq" id="WP_087918038.1">
    <property type="nucleotide sequence ID" value="NZ_CP021780.1"/>
</dbReference>
<dbReference type="Gene3D" id="2.115.10.20">
    <property type="entry name" value="Glycosyl hydrolase domain, family 43"/>
    <property type="match status" value="1"/>
</dbReference>
<evidence type="ECO:0000256" key="3">
    <source>
        <dbReference type="ARBA" id="ARBA00023295"/>
    </source>
</evidence>